<evidence type="ECO:0000256" key="12">
    <source>
        <dbReference type="ARBA" id="ARBA00031636"/>
    </source>
</evidence>
<feature type="transmembrane region" description="Helical" evidence="13">
    <location>
        <begin position="309"/>
        <end position="329"/>
    </location>
</feature>
<keyword evidence="6" id="KW-0050">Antiport</keyword>
<dbReference type="GO" id="GO:0015297">
    <property type="term" value="F:antiporter activity"/>
    <property type="evidence" value="ECO:0007669"/>
    <property type="project" value="UniProtKB-KW"/>
</dbReference>
<comment type="subcellular location">
    <subcellularLocation>
        <location evidence="2">Cell membrane</location>
        <topology evidence="2">Multi-pass membrane protein</topology>
    </subcellularLocation>
</comment>
<comment type="similarity">
    <text evidence="3">Belongs to the multi antimicrobial extrusion (MATE) (TC 2.A.66.1) family.</text>
</comment>
<sequence length="475" mass="51630">MALDLVEPGTGEVAAEHLKIDKKKRDIPEELESKMLYKDVLRIAWPSFVELTLTQLASMVDLMMVGQLGPWALTSVGLTTQPKFLLMTMFMAMNVGATALVARHKGAGERDKANKVMRQALVMTLTLSVVASVVGFFFSEPLVKFMGASDAETLAGGTVYLQIQMVGFVFMALTTTITATLRGVGDSRTAMLYNLTANVVNVFLNYLLIYGHWGMPRLEVAGASLATVLGQFVAFVLAMASVMGHRRYLRLDFRASFKPDPKTLKSIVNIGIPAMVEQLVMRVGIIIYVRTVASLGTVAYATHQVCMNIQAMSFMNGQAFGVAATSLLGQSLGKGRPDMAQAYSRRTRRVGMMVSLVLALVFFCFGGAIVSLYSDDPSVISQGAKILMFVALIQPFQSSQFILSGALRGAGDTKATAAIMFVTTLLVRPILAILTINVLHWGLAGAWIALVADQLLRSFLVLLRYNSGKWKTLKV</sequence>
<dbReference type="InterPro" id="IPR048279">
    <property type="entry name" value="MdtK-like"/>
</dbReference>
<organism evidence="14 15">
    <name type="scientific">Gehongia tenuis</name>
    <dbReference type="NCBI Taxonomy" id="2763655"/>
    <lineage>
        <taxon>Bacteria</taxon>
        <taxon>Bacillati</taxon>
        <taxon>Bacillota</taxon>
        <taxon>Clostridia</taxon>
        <taxon>Christensenellales</taxon>
        <taxon>Christensenellaceae</taxon>
        <taxon>Gehongia</taxon>
    </lineage>
</organism>
<evidence type="ECO:0000256" key="13">
    <source>
        <dbReference type="SAM" id="Phobius"/>
    </source>
</evidence>
<dbReference type="InterPro" id="IPR050222">
    <property type="entry name" value="MATE_MdtK"/>
</dbReference>
<dbReference type="Pfam" id="PF01554">
    <property type="entry name" value="MatE"/>
    <property type="match status" value="2"/>
</dbReference>
<keyword evidence="11 13" id="KW-0472">Membrane</keyword>
<dbReference type="InterPro" id="IPR002528">
    <property type="entry name" value="MATE_fam"/>
</dbReference>
<evidence type="ECO:0000256" key="6">
    <source>
        <dbReference type="ARBA" id="ARBA00022449"/>
    </source>
</evidence>
<dbReference type="GO" id="GO:0042910">
    <property type="term" value="F:xenobiotic transmembrane transporter activity"/>
    <property type="evidence" value="ECO:0007669"/>
    <property type="project" value="InterPro"/>
</dbReference>
<evidence type="ECO:0000313" key="15">
    <source>
        <dbReference type="Proteomes" id="UP000623172"/>
    </source>
</evidence>
<evidence type="ECO:0000256" key="11">
    <source>
        <dbReference type="ARBA" id="ARBA00023136"/>
    </source>
</evidence>
<dbReference type="PANTHER" id="PTHR43298">
    <property type="entry name" value="MULTIDRUG RESISTANCE PROTEIN NORM-RELATED"/>
    <property type="match status" value="1"/>
</dbReference>
<feature type="transmembrane region" description="Helical" evidence="13">
    <location>
        <begin position="84"/>
        <end position="101"/>
    </location>
</feature>
<keyword evidence="7" id="KW-1003">Cell membrane</keyword>
<comment type="caution">
    <text evidence="14">The sequence shown here is derived from an EMBL/GenBank/DDBJ whole genome shotgun (WGS) entry which is preliminary data.</text>
</comment>
<feature type="transmembrane region" description="Helical" evidence="13">
    <location>
        <begin position="121"/>
        <end position="139"/>
    </location>
</feature>
<evidence type="ECO:0000256" key="3">
    <source>
        <dbReference type="ARBA" id="ARBA00010199"/>
    </source>
</evidence>
<proteinExistence type="inferred from homology"/>
<dbReference type="AlphaFoldDB" id="A0A926HNL9"/>
<protein>
    <recommendedName>
        <fullName evidence="4">Probable multidrug resistance protein NorM</fullName>
    </recommendedName>
    <alternativeName>
        <fullName evidence="12">Multidrug-efflux transporter</fullName>
    </alternativeName>
</protein>
<name>A0A926HNL9_9FIRM</name>
<evidence type="ECO:0000256" key="1">
    <source>
        <dbReference type="ARBA" id="ARBA00003408"/>
    </source>
</evidence>
<dbReference type="Proteomes" id="UP000623172">
    <property type="component" value="Unassembled WGS sequence"/>
</dbReference>
<evidence type="ECO:0000256" key="2">
    <source>
        <dbReference type="ARBA" id="ARBA00004651"/>
    </source>
</evidence>
<dbReference type="CDD" id="cd13137">
    <property type="entry name" value="MATE_NorM_like"/>
    <property type="match status" value="1"/>
</dbReference>
<keyword evidence="15" id="KW-1185">Reference proteome</keyword>
<evidence type="ECO:0000313" key="14">
    <source>
        <dbReference type="EMBL" id="MBC8530298.1"/>
    </source>
</evidence>
<feature type="transmembrane region" description="Helical" evidence="13">
    <location>
        <begin position="159"/>
        <end position="179"/>
    </location>
</feature>
<keyword evidence="10" id="KW-0406">Ion transport</keyword>
<keyword evidence="9 13" id="KW-1133">Transmembrane helix</keyword>
<evidence type="ECO:0000256" key="9">
    <source>
        <dbReference type="ARBA" id="ARBA00022989"/>
    </source>
</evidence>
<evidence type="ECO:0000256" key="10">
    <source>
        <dbReference type="ARBA" id="ARBA00023065"/>
    </source>
</evidence>
<feature type="transmembrane region" description="Helical" evidence="13">
    <location>
        <begin position="225"/>
        <end position="245"/>
    </location>
</feature>
<keyword evidence="5" id="KW-0813">Transport</keyword>
<evidence type="ECO:0000256" key="8">
    <source>
        <dbReference type="ARBA" id="ARBA00022692"/>
    </source>
</evidence>
<feature type="transmembrane region" description="Helical" evidence="13">
    <location>
        <begin position="191"/>
        <end position="213"/>
    </location>
</feature>
<evidence type="ECO:0000256" key="4">
    <source>
        <dbReference type="ARBA" id="ARBA00020268"/>
    </source>
</evidence>
<reference evidence="14" key="1">
    <citation type="submission" date="2020-08" db="EMBL/GenBank/DDBJ databases">
        <title>Genome public.</title>
        <authorList>
            <person name="Liu C."/>
            <person name="Sun Q."/>
        </authorList>
    </citation>
    <scope>NUCLEOTIDE SEQUENCE</scope>
    <source>
        <strain evidence="14">NSJ-53</strain>
    </source>
</reference>
<evidence type="ECO:0000256" key="5">
    <source>
        <dbReference type="ARBA" id="ARBA00022448"/>
    </source>
</evidence>
<feature type="transmembrane region" description="Helical" evidence="13">
    <location>
        <begin position="350"/>
        <end position="374"/>
    </location>
</feature>
<dbReference type="GO" id="GO:0006811">
    <property type="term" value="P:monoatomic ion transport"/>
    <property type="evidence" value="ECO:0007669"/>
    <property type="project" value="UniProtKB-KW"/>
</dbReference>
<gene>
    <name evidence="14" type="ORF">H8696_00360</name>
</gene>
<feature type="transmembrane region" description="Helical" evidence="13">
    <location>
        <begin position="386"/>
        <end position="407"/>
    </location>
</feature>
<dbReference type="PANTHER" id="PTHR43298:SF2">
    <property type="entry name" value="FMN_FAD EXPORTER YEEO-RELATED"/>
    <property type="match status" value="1"/>
</dbReference>
<comment type="function">
    <text evidence="1">Multidrug efflux pump.</text>
</comment>
<dbReference type="NCBIfam" id="TIGR00797">
    <property type="entry name" value="matE"/>
    <property type="match status" value="1"/>
</dbReference>
<dbReference type="PIRSF" id="PIRSF006603">
    <property type="entry name" value="DinF"/>
    <property type="match status" value="1"/>
</dbReference>
<dbReference type="GO" id="GO:0005886">
    <property type="term" value="C:plasma membrane"/>
    <property type="evidence" value="ECO:0007669"/>
    <property type="project" value="UniProtKB-SubCell"/>
</dbReference>
<dbReference type="EMBL" id="JACRSR010000001">
    <property type="protein sequence ID" value="MBC8530298.1"/>
    <property type="molecule type" value="Genomic_DNA"/>
</dbReference>
<accession>A0A926HNL9</accession>
<keyword evidence="8 13" id="KW-0812">Transmembrane</keyword>
<evidence type="ECO:0000256" key="7">
    <source>
        <dbReference type="ARBA" id="ARBA00022475"/>
    </source>
</evidence>